<evidence type="ECO:0000313" key="1">
    <source>
        <dbReference type="EMBL" id="MBB1089113.1"/>
    </source>
</evidence>
<gene>
    <name evidence="1" type="ORF">H4F99_11540</name>
</gene>
<name>A0A7W3U597_9GAMM</name>
<accession>A0A7W3U597</accession>
<protein>
    <recommendedName>
        <fullName evidence="3">Lipoprotein</fullName>
    </recommendedName>
</protein>
<dbReference type="PROSITE" id="PS51257">
    <property type="entry name" value="PROKAR_LIPOPROTEIN"/>
    <property type="match status" value="1"/>
</dbReference>
<dbReference type="RefSeq" id="WP_182669901.1">
    <property type="nucleotide sequence ID" value="NZ_JACHTE010000008.1"/>
</dbReference>
<evidence type="ECO:0000313" key="2">
    <source>
        <dbReference type="Proteomes" id="UP000552587"/>
    </source>
</evidence>
<reference evidence="1 2" key="1">
    <citation type="submission" date="2020-07" db="EMBL/GenBank/DDBJ databases">
        <authorList>
            <person name="Xu S."/>
            <person name="Li A."/>
        </authorList>
    </citation>
    <scope>NUCLEOTIDE SEQUENCE [LARGE SCALE GENOMIC DNA]</scope>
    <source>
        <strain evidence="1 2">SG-8</strain>
    </source>
</reference>
<dbReference type="AlphaFoldDB" id="A0A7W3U597"/>
<keyword evidence="2" id="KW-1185">Reference proteome</keyword>
<proteinExistence type="predicted"/>
<evidence type="ECO:0008006" key="3">
    <source>
        <dbReference type="Google" id="ProtNLM"/>
    </source>
</evidence>
<sequence>MKVRVHGLTALVLVGLVAGCDVGGDAAPEAPHDPGVPSGDAVSLACTSADAETGERIPMGDLIQLDMELRYEASHEMESVFPDVRHTFSGRSRVEGTSSQLACMSEQYGYTQFELRPYAEDEVGPFPVVSRGEAMVQATRTIEVEGTTMREDVDFKGPLERLEVASVTVRDDTNANGACVGIRFIAPLSGTSRSSGRLNGKHLEQDSGPDIVGDAYSALAIKTYGTDDHEFGTRGLSICMGDPHAEPGVSGAPPQGMKVSADSRVWSRDGEWTGHLSGPNETRRVYFRMRVVPRTLDFTHPQQDSPR</sequence>
<dbReference type="EMBL" id="JACHTE010000008">
    <property type="protein sequence ID" value="MBB1089113.1"/>
    <property type="molecule type" value="Genomic_DNA"/>
</dbReference>
<dbReference type="Proteomes" id="UP000552587">
    <property type="component" value="Unassembled WGS sequence"/>
</dbReference>
<comment type="caution">
    <text evidence="1">The sequence shown here is derived from an EMBL/GenBank/DDBJ whole genome shotgun (WGS) entry which is preliminary data.</text>
</comment>
<organism evidence="1 2">
    <name type="scientific">Marilutibacter penaei</name>
    <dbReference type="NCBI Taxonomy" id="2759900"/>
    <lineage>
        <taxon>Bacteria</taxon>
        <taxon>Pseudomonadati</taxon>
        <taxon>Pseudomonadota</taxon>
        <taxon>Gammaproteobacteria</taxon>
        <taxon>Lysobacterales</taxon>
        <taxon>Lysobacteraceae</taxon>
        <taxon>Marilutibacter</taxon>
    </lineage>
</organism>